<evidence type="ECO:0000313" key="5">
    <source>
        <dbReference type="Proteomes" id="UP001516400"/>
    </source>
</evidence>
<dbReference type="InterPro" id="IPR018247">
    <property type="entry name" value="EF_Hand_1_Ca_BS"/>
</dbReference>
<dbReference type="PANTHER" id="PTHR10827">
    <property type="entry name" value="RETICULOCALBIN"/>
    <property type="match status" value="1"/>
</dbReference>
<dbReference type="PROSITE" id="PS50222">
    <property type="entry name" value="EF_HAND_2"/>
    <property type="match status" value="1"/>
</dbReference>
<feature type="domain" description="EF-hand" evidence="3">
    <location>
        <begin position="69"/>
        <end position="104"/>
    </location>
</feature>
<sequence length="105" mass="12408">MFNMYKIVCFSSVLYLISALPKDEKTDRVFDRELSNKEHFDNDVHNAEYDHEAFLGEDAKTFDQLSPEESKRRLGLIVEKIDNNKDGFISREELKDWIRFTQKGT</sequence>
<evidence type="ECO:0000313" key="4">
    <source>
        <dbReference type="EMBL" id="KAL3266409.1"/>
    </source>
</evidence>
<keyword evidence="1" id="KW-0106">Calcium</keyword>
<dbReference type="EMBL" id="JABFTP020000001">
    <property type="protein sequence ID" value="KAL3266409.1"/>
    <property type="molecule type" value="Genomic_DNA"/>
</dbReference>
<keyword evidence="5" id="KW-1185">Reference proteome</keyword>
<evidence type="ECO:0000256" key="2">
    <source>
        <dbReference type="SAM" id="SignalP"/>
    </source>
</evidence>
<dbReference type="Gene3D" id="1.10.238.10">
    <property type="entry name" value="EF-hand"/>
    <property type="match status" value="1"/>
</dbReference>
<feature type="signal peptide" evidence="2">
    <location>
        <begin position="1"/>
        <end position="19"/>
    </location>
</feature>
<name>A0ABD2MJ47_9CUCU</name>
<dbReference type="Proteomes" id="UP001516400">
    <property type="component" value="Unassembled WGS sequence"/>
</dbReference>
<accession>A0ABD2MJ47</accession>
<dbReference type="PROSITE" id="PS00018">
    <property type="entry name" value="EF_HAND_1"/>
    <property type="match status" value="1"/>
</dbReference>
<dbReference type="InterPro" id="IPR011992">
    <property type="entry name" value="EF-hand-dom_pair"/>
</dbReference>
<dbReference type="AlphaFoldDB" id="A0ABD2MJ47"/>
<gene>
    <name evidence="4" type="ORF">HHI36_010585</name>
</gene>
<organism evidence="4 5">
    <name type="scientific">Cryptolaemus montrouzieri</name>
    <dbReference type="NCBI Taxonomy" id="559131"/>
    <lineage>
        <taxon>Eukaryota</taxon>
        <taxon>Metazoa</taxon>
        <taxon>Ecdysozoa</taxon>
        <taxon>Arthropoda</taxon>
        <taxon>Hexapoda</taxon>
        <taxon>Insecta</taxon>
        <taxon>Pterygota</taxon>
        <taxon>Neoptera</taxon>
        <taxon>Endopterygota</taxon>
        <taxon>Coleoptera</taxon>
        <taxon>Polyphaga</taxon>
        <taxon>Cucujiformia</taxon>
        <taxon>Coccinelloidea</taxon>
        <taxon>Coccinellidae</taxon>
        <taxon>Scymninae</taxon>
        <taxon>Scymnini</taxon>
        <taxon>Cryptolaemus</taxon>
    </lineage>
</organism>
<dbReference type="PANTHER" id="PTHR10827:SF52">
    <property type="entry name" value="IP16409P"/>
    <property type="match status" value="1"/>
</dbReference>
<evidence type="ECO:0000259" key="3">
    <source>
        <dbReference type="PROSITE" id="PS50222"/>
    </source>
</evidence>
<dbReference type="SUPFAM" id="SSF47473">
    <property type="entry name" value="EF-hand"/>
    <property type="match status" value="1"/>
</dbReference>
<protein>
    <recommendedName>
        <fullName evidence="3">EF-hand domain-containing protein</fullName>
    </recommendedName>
</protein>
<reference evidence="4 5" key="1">
    <citation type="journal article" date="2021" name="BMC Biol.">
        <title>Horizontally acquired antibacterial genes associated with adaptive radiation of ladybird beetles.</title>
        <authorList>
            <person name="Li H.S."/>
            <person name="Tang X.F."/>
            <person name="Huang Y.H."/>
            <person name="Xu Z.Y."/>
            <person name="Chen M.L."/>
            <person name="Du X.Y."/>
            <person name="Qiu B.Y."/>
            <person name="Chen P.T."/>
            <person name="Zhang W."/>
            <person name="Slipinski A."/>
            <person name="Escalona H.E."/>
            <person name="Waterhouse R.M."/>
            <person name="Zwick A."/>
            <person name="Pang H."/>
        </authorList>
    </citation>
    <scope>NUCLEOTIDE SEQUENCE [LARGE SCALE GENOMIC DNA]</scope>
    <source>
        <strain evidence="4">SYSU2018</strain>
    </source>
</reference>
<keyword evidence="2" id="KW-0732">Signal</keyword>
<feature type="chain" id="PRO_5044881758" description="EF-hand domain-containing protein" evidence="2">
    <location>
        <begin position="20"/>
        <end position="105"/>
    </location>
</feature>
<dbReference type="InterPro" id="IPR002048">
    <property type="entry name" value="EF_hand_dom"/>
</dbReference>
<proteinExistence type="predicted"/>
<comment type="caution">
    <text evidence="4">The sequence shown here is derived from an EMBL/GenBank/DDBJ whole genome shotgun (WGS) entry which is preliminary data.</text>
</comment>
<evidence type="ECO:0000256" key="1">
    <source>
        <dbReference type="ARBA" id="ARBA00022837"/>
    </source>
</evidence>